<dbReference type="Pfam" id="PF01841">
    <property type="entry name" value="Transglut_core"/>
    <property type="match status" value="1"/>
</dbReference>
<dbReference type="InterPro" id="IPR038765">
    <property type="entry name" value="Papain-like_cys_pep_sf"/>
</dbReference>
<name>A0A517YIN6_9BACT</name>
<dbReference type="SMART" id="SM00460">
    <property type="entry name" value="TGc"/>
    <property type="match status" value="1"/>
</dbReference>
<dbReference type="InterPro" id="IPR002931">
    <property type="entry name" value="Transglutaminase-like"/>
</dbReference>
<organism evidence="2 3">
    <name type="scientific">Anatilimnocola aggregata</name>
    <dbReference type="NCBI Taxonomy" id="2528021"/>
    <lineage>
        <taxon>Bacteria</taxon>
        <taxon>Pseudomonadati</taxon>
        <taxon>Planctomycetota</taxon>
        <taxon>Planctomycetia</taxon>
        <taxon>Pirellulales</taxon>
        <taxon>Pirellulaceae</taxon>
        <taxon>Anatilimnocola</taxon>
    </lineage>
</organism>
<dbReference type="Proteomes" id="UP000315017">
    <property type="component" value="Chromosome"/>
</dbReference>
<reference evidence="2 3" key="1">
    <citation type="submission" date="2019-02" db="EMBL/GenBank/DDBJ databases">
        <title>Deep-cultivation of Planctomycetes and their phenomic and genomic characterization uncovers novel biology.</title>
        <authorList>
            <person name="Wiegand S."/>
            <person name="Jogler M."/>
            <person name="Boedeker C."/>
            <person name="Pinto D."/>
            <person name="Vollmers J."/>
            <person name="Rivas-Marin E."/>
            <person name="Kohn T."/>
            <person name="Peeters S.H."/>
            <person name="Heuer A."/>
            <person name="Rast P."/>
            <person name="Oberbeckmann S."/>
            <person name="Bunk B."/>
            <person name="Jeske O."/>
            <person name="Meyerdierks A."/>
            <person name="Storesund J.E."/>
            <person name="Kallscheuer N."/>
            <person name="Luecker S."/>
            <person name="Lage O.M."/>
            <person name="Pohl T."/>
            <person name="Merkel B.J."/>
            <person name="Hornburger P."/>
            <person name="Mueller R.-W."/>
            <person name="Bruemmer F."/>
            <person name="Labrenz M."/>
            <person name="Spormann A.M."/>
            <person name="Op den Camp H."/>
            <person name="Overmann J."/>
            <person name="Amann R."/>
            <person name="Jetten M.S.M."/>
            <person name="Mascher T."/>
            <person name="Medema M.H."/>
            <person name="Devos D.P."/>
            <person name="Kaster A.-K."/>
            <person name="Ovreas L."/>
            <person name="Rohde M."/>
            <person name="Galperin M.Y."/>
            <person name="Jogler C."/>
        </authorList>
    </citation>
    <scope>NUCLEOTIDE SEQUENCE [LARGE SCALE GENOMIC DNA]</scope>
    <source>
        <strain evidence="2 3">ETA_A8</strain>
    </source>
</reference>
<keyword evidence="2" id="KW-0012">Acyltransferase</keyword>
<sequence>MVENSRSMKYKVTHTTIYDYSDAVPVCHNEITLWPRDHRRQTCLTHRLRVRPEPVHLDHRTDYFGNHTGQFAIEQPHTRLTVTAVSQVQVLPPDIPAPSSTPPWEDIRDRFTIGQPPWWLEARQFVLDSHYVQATAALRQLAEPSFTPGRPWLEAVLDLTTRIHAEFKYDPTATTINTSLETVLRIRRGVCQDFAHLQIGCLRSIGLPARYVSGYLLTAPAPGQPRMIGADASHAWVAAFSPESGWIDFDPTNNVIPGTGHVTLAWGRDYSDICPIKGVLVGGGKHRMRVAVDVVPLSE</sequence>
<gene>
    <name evidence="2" type="primary">tgpA_2</name>
    <name evidence="2" type="ORF">ETAA8_52090</name>
</gene>
<keyword evidence="3" id="KW-1185">Reference proteome</keyword>
<dbReference type="SUPFAM" id="SSF54001">
    <property type="entry name" value="Cysteine proteinases"/>
    <property type="match status" value="1"/>
</dbReference>
<protein>
    <submittedName>
        <fullName evidence="2">Protein-glutamine gamma-glutamyltransferase</fullName>
        <ecNumber evidence="2">2.3.2.13</ecNumber>
    </submittedName>
</protein>
<dbReference type="Gene3D" id="3.10.620.30">
    <property type="match status" value="1"/>
</dbReference>
<accession>A0A517YIN6</accession>
<keyword evidence="2" id="KW-0808">Transferase</keyword>
<dbReference type="PANTHER" id="PTHR33490">
    <property type="entry name" value="BLR5614 PROTEIN-RELATED"/>
    <property type="match status" value="1"/>
</dbReference>
<dbReference type="PANTHER" id="PTHR33490:SF7">
    <property type="entry name" value="BLR2979 PROTEIN"/>
    <property type="match status" value="1"/>
</dbReference>
<dbReference type="EC" id="2.3.2.13" evidence="2"/>
<dbReference type="KEGG" id="aagg:ETAA8_52090"/>
<dbReference type="Pfam" id="PF08379">
    <property type="entry name" value="Bact_transglu_N"/>
    <property type="match status" value="1"/>
</dbReference>
<evidence type="ECO:0000313" key="2">
    <source>
        <dbReference type="EMBL" id="QDU30090.1"/>
    </source>
</evidence>
<dbReference type="GO" id="GO:0003810">
    <property type="term" value="F:protein-glutamine gamma-glutamyltransferase activity"/>
    <property type="evidence" value="ECO:0007669"/>
    <property type="project" value="UniProtKB-EC"/>
</dbReference>
<dbReference type="InterPro" id="IPR013589">
    <property type="entry name" value="Bac_transglu_N"/>
</dbReference>
<evidence type="ECO:0000313" key="3">
    <source>
        <dbReference type="Proteomes" id="UP000315017"/>
    </source>
</evidence>
<evidence type="ECO:0000259" key="1">
    <source>
        <dbReference type="SMART" id="SM00460"/>
    </source>
</evidence>
<dbReference type="RefSeq" id="WP_238397561.1">
    <property type="nucleotide sequence ID" value="NZ_CP036274.1"/>
</dbReference>
<proteinExistence type="predicted"/>
<dbReference type="EMBL" id="CP036274">
    <property type="protein sequence ID" value="QDU30090.1"/>
    <property type="molecule type" value="Genomic_DNA"/>
</dbReference>
<dbReference type="AlphaFoldDB" id="A0A517YIN6"/>
<feature type="domain" description="Transglutaminase-like" evidence="1">
    <location>
        <begin position="183"/>
        <end position="253"/>
    </location>
</feature>